<evidence type="ECO:0008006" key="10">
    <source>
        <dbReference type="Google" id="ProtNLM"/>
    </source>
</evidence>
<protein>
    <recommendedName>
        <fullName evidence="10">TonB-dependent receptor</fullName>
    </recommendedName>
</protein>
<dbReference type="Gene3D" id="2.40.170.20">
    <property type="entry name" value="TonB-dependent receptor, beta-barrel domain"/>
    <property type="match status" value="1"/>
</dbReference>
<dbReference type="PANTHER" id="PTHR47234:SF2">
    <property type="entry name" value="TONB-DEPENDENT RECEPTOR"/>
    <property type="match status" value="1"/>
</dbReference>
<evidence type="ECO:0000256" key="4">
    <source>
        <dbReference type="RuleBase" id="RU003357"/>
    </source>
</evidence>
<comment type="similarity">
    <text evidence="4">Belongs to the TonB-dependent receptor family.</text>
</comment>
<comment type="subcellular location">
    <subcellularLocation>
        <location evidence="1 4">Cell outer membrane</location>
    </subcellularLocation>
</comment>
<keyword evidence="4" id="KW-0798">TonB box</keyword>
<reference evidence="9" key="1">
    <citation type="journal article" date="2019" name="Int. J. Syst. Evol. Microbiol.">
        <title>The Global Catalogue of Microorganisms (GCM) 10K type strain sequencing project: providing services to taxonomists for standard genome sequencing and annotation.</title>
        <authorList>
            <consortium name="The Broad Institute Genomics Platform"/>
            <consortium name="The Broad Institute Genome Sequencing Center for Infectious Disease"/>
            <person name="Wu L."/>
            <person name="Ma J."/>
        </authorList>
    </citation>
    <scope>NUCLEOTIDE SEQUENCE [LARGE SCALE GENOMIC DNA]</scope>
    <source>
        <strain evidence="9">CGMCC 1.15297</strain>
    </source>
</reference>
<sequence length="1110" mass="119713">MNFISKSALRATTSAACLTFAALSSFAVATPALAQDAEDACDPEIDADCPEVTNADGTEATGNTVVITGSRIARPNLESTNPIATVTGQDLTERGTPNVGDALAELPALGSTFTQANSTRFIGTAGINRLDLRNLGTSRTLVLVNGRRHVTSSPGTYDVDTNTIPNELLESVDVVTGGNSAVYGSDAIAGVVNFKLRRDFDGIRLRGQSGISDEGDAATYSGSFTIGKNLFENRINVAFAAEYDHSDQLLMSQRDDFTGALTGFPNFTTTEPVSTYNPLTRTTTATPDRNNNGVPNTTLVDGLRFVQLNGNGMLQTTCTFLTNAQYDALSPAARARHDNRLINSCAATALDSSGRRVPTSFSPTGGALQHYWSFNDAGTELVRSVPTADLRPLGGGVIGGLGSTGLEEAQLRPELDRYAFNFLLSGDFSAAFQPFLEAKYVRIDSQQTSTQPTFATGGTLSNTFRLDNAFLTPKARQQIIAINGLDPNSAAVLNGSQTFQSSRFNYDLGTRSEDHQRETYRIVAGVGGQLSDTGDLRYEVALNYGRTETYYETGGNVNIGNYNRAIDAVRLANGDIVCRVNADTSTTNDDPNCVALNVFGFGTASQAAKDYVLATSSREQWAEQYNATAFISGNTEAFLNLPGGPVGFAFGAEYRREDAFSGFDEFTRSGQSFLNAIGAFDPPAQEIKELFGELYLPLLADVPFVNELTIEGAARVSDYSTAEDPVYAYNAGLIYSPTPGLRLRASYARAVRAPNIGDLFSTQSETFLNGLVDPCSQQAIIDSGNPNRAARCAEAGIPTTIVVNGETRPWVNTSQSGISGFNQGNADLLPETSDSWTFGGVFEPTFLRGLSFSVDYYDIKVSNVISGIGSQGVINRCYDDPVSLDNPFCAAVFRRRTSDPLTDFSFDGQTSRTYAGLNPITIPKLGPSFIDQPFNYAKLKARGIDFELAYIGNIADGVRLNTRLLATRNLERTDFTFIAAPEQSTRQHGVLGLPEFAVSAFTNIDFGEFDLSYNARFLSAMAVNSWETQFTHQGRGPTNPDATPFAKYPEVLYHNLRFGFEPEGTDFRFYAGVDNVLDQMPFLPLDGRGAGSGIYPITGRYFYAGARIAF</sequence>
<evidence type="ECO:0000256" key="1">
    <source>
        <dbReference type="ARBA" id="ARBA00004442"/>
    </source>
</evidence>
<evidence type="ECO:0000313" key="9">
    <source>
        <dbReference type="Proteomes" id="UP000603317"/>
    </source>
</evidence>
<dbReference type="RefSeq" id="WP_188641250.1">
    <property type="nucleotide sequence ID" value="NZ_BMID01000001.1"/>
</dbReference>
<feature type="domain" description="TonB-dependent receptor-like beta-barrel" evidence="6">
    <location>
        <begin position="489"/>
        <end position="1076"/>
    </location>
</feature>
<dbReference type="InterPro" id="IPR000531">
    <property type="entry name" value="Beta-barrel_TonB"/>
</dbReference>
<dbReference type="SUPFAM" id="SSF56935">
    <property type="entry name" value="Porins"/>
    <property type="match status" value="1"/>
</dbReference>
<keyword evidence="5" id="KW-0732">Signal</keyword>
<dbReference type="InterPro" id="IPR012910">
    <property type="entry name" value="Plug_dom"/>
</dbReference>
<feature type="signal peptide" evidence="5">
    <location>
        <begin position="1"/>
        <end position="34"/>
    </location>
</feature>
<feature type="domain" description="TonB-dependent receptor plug" evidence="7">
    <location>
        <begin position="77"/>
        <end position="191"/>
    </location>
</feature>
<evidence type="ECO:0000256" key="3">
    <source>
        <dbReference type="ARBA" id="ARBA00023237"/>
    </source>
</evidence>
<accession>A0ABQ1F5J8</accession>
<evidence type="ECO:0000259" key="7">
    <source>
        <dbReference type="Pfam" id="PF07715"/>
    </source>
</evidence>
<dbReference type="Gene3D" id="2.170.130.10">
    <property type="entry name" value="TonB-dependent receptor, plug domain"/>
    <property type="match status" value="1"/>
</dbReference>
<evidence type="ECO:0000259" key="6">
    <source>
        <dbReference type="Pfam" id="PF00593"/>
    </source>
</evidence>
<keyword evidence="9" id="KW-1185">Reference proteome</keyword>
<name>A0ABQ1F5J8_9SPHN</name>
<dbReference type="InterPro" id="IPR036942">
    <property type="entry name" value="Beta-barrel_TonB_sf"/>
</dbReference>
<organism evidence="8 9">
    <name type="scientific">Blastomonas marina</name>
    <dbReference type="NCBI Taxonomy" id="1867408"/>
    <lineage>
        <taxon>Bacteria</taxon>
        <taxon>Pseudomonadati</taxon>
        <taxon>Pseudomonadota</taxon>
        <taxon>Alphaproteobacteria</taxon>
        <taxon>Sphingomonadales</taxon>
        <taxon>Sphingomonadaceae</taxon>
        <taxon>Blastomonas</taxon>
    </lineage>
</organism>
<evidence type="ECO:0000256" key="5">
    <source>
        <dbReference type="SAM" id="SignalP"/>
    </source>
</evidence>
<dbReference type="EMBL" id="BMID01000001">
    <property type="protein sequence ID" value="GFZ99983.1"/>
    <property type="molecule type" value="Genomic_DNA"/>
</dbReference>
<dbReference type="PANTHER" id="PTHR47234">
    <property type="match status" value="1"/>
</dbReference>
<dbReference type="Pfam" id="PF00593">
    <property type="entry name" value="TonB_dep_Rec_b-barrel"/>
    <property type="match status" value="1"/>
</dbReference>
<feature type="chain" id="PRO_5047320608" description="TonB-dependent receptor" evidence="5">
    <location>
        <begin position="35"/>
        <end position="1110"/>
    </location>
</feature>
<keyword evidence="3" id="KW-0998">Cell outer membrane</keyword>
<comment type="caution">
    <text evidence="8">The sequence shown here is derived from an EMBL/GenBank/DDBJ whole genome shotgun (WGS) entry which is preliminary data.</text>
</comment>
<gene>
    <name evidence="8" type="ORF">GCM10010923_05530</name>
</gene>
<dbReference type="InterPro" id="IPR037066">
    <property type="entry name" value="Plug_dom_sf"/>
</dbReference>
<evidence type="ECO:0000313" key="8">
    <source>
        <dbReference type="EMBL" id="GFZ99983.1"/>
    </source>
</evidence>
<dbReference type="Proteomes" id="UP000603317">
    <property type="component" value="Unassembled WGS sequence"/>
</dbReference>
<proteinExistence type="inferred from homology"/>
<keyword evidence="2 4" id="KW-0472">Membrane</keyword>
<evidence type="ECO:0000256" key="2">
    <source>
        <dbReference type="ARBA" id="ARBA00023136"/>
    </source>
</evidence>
<dbReference type="Pfam" id="PF07715">
    <property type="entry name" value="Plug"/>
    <property type="match status" value="1"/>
</dbReference>